<evidence type="ECO:0000313" key="2">
    <source>
        <dbReference type="Proteomes" id="UP000774326"/>
    </source>
</evidence>
<proteinExistence type="predicted"/>
<reference evidence="1" key="1">
    <citation type="journal article" date="2021" name="Open Biol.">
        <title>Shared evolutionary footprints suggest mitochondrial oxidative damage underlies multiple complex I losses in fungi.</title>
        <authorList>
            <person name="Schikora-Tamarit M.A."/>
            <person name="Marcet-Houben M."/>
            <person name="Nosek J."/>
            <person name="Gabaldon T."/>
        </authorList>
    </citation>
    <scope>NUCLEOTIDE SEQUENCE</scope>
    <source>
        <strain evidence="1">CBS2887</strain>
    </source>
</reference>
<sequence length="89" mass="9241">MSPSSLSLTNSPIATTSFKPANLAKWTPASVCPLLALNKPSLALNGTMWPGLRNSTGFASGLERAFNVKALSCAEIPVVVPSLTSKVIV</sequence>
<reference evidence="1" key="2">
    <citation type="submission" date="2021-01" db="EMBL/GenBank/DDBJ databases">
        <authorList>
            <person name="Schikora-Tamarit M.A."/>
        </authorList>
    </citation>
    <scope>NUCLEOTIDE SEQUENCE</scope>
    <source>
        <strain evidence="1">CBS2887</strain>
    </source>
</reference>
<comment type="caution">
    <text evidence="1">The sequence shown here is derived from an EMBL/GenBank/DDBJ whole genome shotgun (WGS) entry which is preliminary data.</text>
</comment>
<dbReference type="EMBL" id="JAEUBG010002382">
    <property type="protein sequence ID" value="KAH3684654.1"/>
    <property type="molecule type" value="Genomic_DNA"/>
</dbReference>
<evidence type="ECO:0000313" key="1">
    <source>
        <dbReference type="EMBL" id="KAH3684654.1"/>
    </source>
</evidence>
<organism evidence="1 2">
    <name type="scientific">Wickerhamomyces pijperi</name>
    <name type="common">Yeast</name>
    <name type="synonym">Pichia pijperi</name>
    <dbReference type="NCBI Taxonomy" id="599730"/>
    <lineage>
        <taxon>Eukaryota</taxon>
        <taxon>Fungi</taxon>
        <taxon>Dikarya</taxon>
        <taxon>Ascomycota</taxon>
        <taxon>Saccharomycotina</taxon>
        <taxon>Saccharomycetes</taxon>
        <taxon>Phaffomycetales</taxon>
        <taxon>Wickerhamomycetaceae</taxon>
        <taxon>Wickerhamomyces</taxon>
    </lineage>
</organism>
<keyword evidence="2" id="KW-1185">Reference proteome</keyword>
<gene>
    <name evidence="1" type="ORF">WICPIJ_004370</name>
</gene>
<name>A0A9P8Q845_WICPI</name>
<protein>
    <submittedName>
        <fullName evidence="1">Uncharacterized protein</fullName>
    </submittedName>
</protein>
<dbReference type="Proteomes" id="UP000774326">
    <property type="component" value="Unassembled WGS sequence"/>
</dbReference>
<accession>A0A9P8Q845</accession>
<dbReference type="AlphaFoldDB" id="A0A9P8Q845"/>